<feature type="compositionally biased region" description="Basic and acidic residues" evidence="1">
    <location>
        <begin position="50"/>
        <end position="59"/>
    </location>
</feature>
<feature type="compositionally biased region" description="Low complexity" evidence="1">
    <location>
        <begin position="182"/>
        <end position="212"/>
    </location>
</feature>
<feature type="non-terminal residue" evidence="2">
    <location>
        <position position="287"/>
    </location>
</feature>
<dbReference type="OrthoDB" id="2449995at2759"/>
<evidence type="ECO:0000313" key="2">
    <source>
        <dbReference type="EMBL" id="KAF9919388.1"/>
    </source>
</evidence>
<feature type="compositionally biased region" description="Polar residues" evidence="1">
    <location>
        <begin position="165"/>
        <end position="180"/>
    </location>
</feature>
<comment type="caution">
    <text evidence="2">The sequence shown here is derived from an EMBL/GenBank/DDBJ whole genome shotgun (WGS) entry which is preliminary data.</text>
</comment>
<reference evidence="2" key="1">
    <citation type="journal article" date="2020" name="Fungal Divers.">
        <title>Resolving the Mortierellaceae phylogeny through synthesis of multi-gene phylogenetics and phylogenomics.</title>
        <authorList>
            <person name="Vandepol N."/>
            <person name="Liber J."/>
            <person name="Desiro A."/>
            <person name="Na H."/>
            <person name="Kennedy M."/>
            <person name="Barry K."/>
            <person name="Grigoriev I.V."/>
            <person name="Miller A.N."/>
            <person name="O'Donnell K."/>
            <person name="Stajich J.E."/>
            <person name="Bonito G."/>
        </authorList>
    </citation>
    <scope>NUCLEOTIDE SEQUENCE</scope>
    <source>
        <strain evidence="2">MES-2147</strain>
    </source>
</reference>
<gene>
    <name evidence="2" type="ORF">BGZ65_012217</name>
</gene>
<sequence length="287" mass="30853">MAESAQQVEAVVAPTPVPVEDNPVLPDSLSDTQPAATIDDQEPSLLPPEATKEMEREQGSDSAISLNLTAPSDHHQELAEQEPKAETIQTDSDTQDTNQHVDSVMEETSEFATPEAAPDGVIDPNPTASDTADPYTEQDEAYKDTELVSAVPVPSNEAAAEAKSDQNQTEGEEAAQSQADGQPAKSSPAATSSSSSGKPQSGNNNNNNNNNNRHFQKGGRGGYHNNRNHHNNNNNNNNANFQNNNNNNNHNNNNNNFNNFANNANNNHPNHNNHHGGPGPMRRGGYR</sequence>
<feature type="compositionally biased region" description="Low complexity" evidence="1">
    <location>
        <begin position="1"/>
        <end position="20"/>
    </location>
</feature>
<feature type="region of interest" description="Disordered" evidence="1">
    <location>
        <begin position="1"/>
        <end position="287"/>
    </location>
</feature>
<evidence type="ECO:0000313" key="3">
    <source>
        <dbReference type="Proteomes" id="UP000749646"/>
    </source>
</evidence>
<feature type="compositionally biased region" description="Low complexity" evidence="1">
    <location>
        <begin position="231"/>
        <end position="270"/>
    </location>
</feature>
<feature type="compositionally biased region" description="Polar residues" evidence="1">
    <location>
        <begin position="60"/>
        <end position="70"/>
    </location>
</feature>
<dbReference type="EMBL" id="JAAAHW010011550">
    <property type="protein sequence ID" value="KAF9919388.1"/>
    <property type="molecule type" value="Genomic_DNA"/>
</dbReference>
<evidence type="ECO:0000256" key="1">
    <source>
        <dbReference type="SAM" id="MobiDB-lite"/>
    </source>
</evidence>
<feature type="compositionally biased region" description="Polar residues" evidence="1">
    <location>
        <begin position="87"/>
        <end position="101"/>
    </location>
</feature>
<feature type="compositionally biased region" description="Basic and acidic residues" evidence="1">
    <location>
        <begin position="72"/>
        <end position="85"/>
    </location>
</feature>
<accession>A0A9P6IGU0</accession>
<keyword evidence="3" id="KW-1185">Reference proteome</keyword>
<dbReference type="AlphaFoldDB" id="A0A9P6IGU0"/>
<name>A0A9P6IGU0_9FUNG</name>
<protein>
    <submittedName>
        <fullName evidence="2">Uncharacterized protein</fullName>
    </submittedName>
</protein>
<proteinExistence type="predicted"/>
<dbReference type="Proteomes" id="UP000749646">
    <property type="component" value="Unassembled WGS sequence"/>
</dbReference>
<organism evidence="2 3">
    <name type="scientific">Modicella reniformis</name>
    <dbReference type="NCBI Taxonomy" id="1440133"/>
    <lineage>
        <taxon>Eukaryota</taxon>
        <taxon>Fungi</taxon>
        <taxon>Fungi incertae sedis</taxon>
        <taxon>Mucoromycota</taxon>
        <taxon>Mortierellomycotina</taxon>
        <taxon>Mortierellomycetes</taxon>
        <taxon>Mortierellales</taxon>
        <taxon>Mortierellaceae</taxon>
        <taxon>Modicella</taxon>
    </lineage>
</organism>